<name>A0ABV2T065_9BACT</name>
<sequence>MLPNIANLSTQLDNNTALFLDILDTIPADKLMVRNQHTQWTIMESAEHVLMIEQSVCETLQGNTAPVQDRSPDSKVKQIAELFMDFSKRLFVTKPIASKTVYKDIASYSTDFRATRELIKGALEHHPDQECKAFEHNLFGFLTKIEWIYYLIYHTERHLHQITRIEDNLENMPA</sequence>
<dbReference type="SUPFAM" id="SSF109854">
    <property type="entry name" value="DinB/YfiT-like putative metalloenzymes"/>
    <property type="match status" value="1"/>
</dbReference>
<dbReference type="InterPro" id="IPR034660">
    <property type="entry name" value="DinB/YfiT-like"/>
</dbReference>
<gene>
    <name evidence="2" type="ORF">ABR189_00070</name>
</gene>
<proteinExistence type="predicted"/>
<organism evidence="2 3">
    <name type="scientific">Chitinophaga defluvii</name>
    <dbReference type="NCBI Taxonomy" id="3163343"/>
    <lineage>
        <taxon>Bacteria</taxon>
        <taxon>Pseudomonadati</taxon>
        <taxon>Bacteroidota</taxon>
        <taxon>Chitinophagia</taxon>
        <taxon>Chitinophagales</taxon>
        <taxon>Chitinophagaceae</taxon>
        <taxon>Chitinophaga</taxon>
    </lineage>
</organism>
<dbReference type="Pfam" id="PF12867">
    <property type="entry name" value="DinB_2"/>
    <property type="match status" value="1"/>
</dbReference>
<protein>
    <submittedName>
        <fullName evidence="2">DinB family protein</fullName>
    </submittedName>
</protein>
<comment type="caution">
    <text evidence="2">The sequence shown here is derived from an EMBL/GenBank/DDBJ whole genome shotgun (WGS) entry which is preliminary data.</text>
</comment>
<feature type="domain" description="DinB-like" evidence="1">
    <location>
        <begin position="11"/>
        <end position="162"/>
    </location>
</feature>
<dbReference type="EMBL" id="JBEXAC010000001">
    <property type="protein sequence ID" value="MET6995735.1"/>
    <property type="molecule type" value="Genomic_DNA"/>
</dbReference>
<evidence type="ECO:0000313" key="2">
    <source>
        <dbReference type="EMBL" id="MET6995735.1"/>
    </source>
</evidence>
<dbReference type="Proteomes" id="UP001549749">
    <property type="component" value="Unassembled WGS sequence"/>
</dbReference>
<evidence type="ECO:0000259" key="1">
    <source>
        <dbReference type="Pfam" id="PF12867"/>
    </source>
</evidence>
<evidence type="ECO:0000313" key="3">
    <source>
        <dbReference type="Proteomes" id="UP001549749"/>
    </source>
</evidence>
<accession>A0ABV2T065</accession>
<reference evidence="2 3" key="1">
    <citation type="submission" date="2024-06" db="EMBL/GenBank/DDBJ databases">
        <title>Chitinophaga defluvii sp. nov., isolated from municipal sewage.</title>
        <authorList>
            <person name="Zhang L."/>
        </authorList>
    </citation>
    <scope>NUCLEOTIDE SEQUENCE [LARGE SCALE GENOMIC DNA]</scope>
    <source>
        <strain evidence="2 3">H8</strain>
    </source>
</reference>
<dbReference type="Gene3D" id="1.20.120.450">
    <property type="entry name" value="dinb family like domain"/>
    <property type="match status" value="1"/>
</dbReference>
<dbReference type="RefSeq" id="WP_354658384.1">
    <property type="nucleotide sequence ID" value="NZ_JBEXAC010000001.1"/>
</dbReference>
<keyword evidence="3" id="KW-1185">Reference proteome</keyword>
<dbReference type="InterPro" id="IPR024775">
    <property type="entry name" value="DinB-like"/>
</dbReference>